<dbReference type="RefSeq" id="WP_245629167.1">
    <property type="nucleotide sequence ID" value="NZ_CP004393.1"/>
</dbReference>
<evidence type="ECO:0000256" key="2">
    <source>
        <dbReference type="ARBA" id="ARBA00022679"/>
    </source>
</evidence>
<keyword evidence="1 5" id="KW-0489">Methyltransferase</keyword>
<comment type="similarity">
    <text evidence="5">Belongs to the protein N5-glutamine methyltransferase family. PrmC subfamily.</text>
</comment>
<dbReference type="InterPro" id="IPR050320">
    <property type="entry name" value="N5-glutamine_MTase"/>
</dbReference>
<dbReference type="EC" id="2.1.1.297" evidence="5"/>
<feature type="binding site" evidence="5">
    <location>
        <position position="145"/>
    </location>
    <ligand>
        <name>S-adenosyl-L-methionine</name>
        <dbReference type="ChEBI" id="CHEBI:59789"/>
    </ligand>
</feature>
<dbReference type="NCBIfam" id="TIGR03534">
    <property type="entry name" value="RF_mod_PrmC"/>
    <property type="match status" value="1"/>
</dbReference>
<keyword evidence="9" id="KW-1185">Reference proteome</keyword>
<dbReference type="Pfam" id="PF17827">
    <property type="entry name" value="PrmC_N"/>
    <property type="match status" value="1"/>
</dbReference>
<dbReference type="CDD" id="cd02440">
    <property type="entry name" value="AdoMet_MTases"/>
    <property type="match status" value="1"/>
</dbReference>
<evidence type="ECO:0000256" key="4">
    <source>
        <dbReference type="ARBA" id="ARBA00048391"/>
    </source>
</evidence>
<dbReference type="InterPro" id="IPR004556">
    <property type="entry name" value="HemK-like"/>
</dbReference>
<dbReference type="GO" id="GO:0032259">
    <property type="term" value="P:methylation"/>
    <property type="evidence" value="ECO:0007669"/>
    <property type="project" value="UniProtKB-KW"/>
</dbReference>
<comment type="function">
    <text evidence="5">Methylates the class 1 translation termination release factors RF1/PrfA and RF2/PrfB on the glutamine residue of the universally conserved GGQ motif.</text>
</comment>
<dbReference type="EMBL" id="CP004393">
    <property type="protein sequence ID" value="AJE47381.1"/>
    <property type="molecule type" value="Genomic_DNA"/>
</dbReference>
<dbReference type="AlphaFoldDB" id="A0A0B5E2X6"/>
<evidence type="ECO:0000256" key="5">
    <source>
        <dbReference type="HAMAP-Rule" id="MF_02126"/>
    </source>
</evidence>
<dbReference type="PANTHER" id="PTHR18895">
    <property type="entry name" value="HEMK METHYLTRANSFERASE"/>
    <property type="match status" value="1"/>
</dbReference>
<feature type="binding site" evidence="5">
    <location>
        <position position="174"/>
    </location>
    <ligand>
        <name>S-adenosyl-L-methionine</name>
        <dbReference type="ChEBI" id="CHEBI:59789"/>
    </ligand>
</feature>
<accession>A0A0B5E2X6</accession>
<dbReference type="Gene3D" id="1.10.8.10">
    <property type="entry name" value="DNA helicase RuvA subunit, C-terminal domain"/>
    <property type="match status" value="1"/>
</dbReference>
<name>A0A0B5E2X6_9RHOB</name>
<protein>
    <recommendedName>
        <fullName evidence="5">Release factor glutamine methyltransferase</fullName>
        <shortName evidence="5">RF MTase</shortName>
        <ecNumber evidence="5">2.1.1.297</ecNumber>
    </recommendedName>
    <alternativeName>
        <fullName evidence="5">N5-glutamine methyltransferase PrmC</fullName>
    </alternativeName>
    <alternativeName>
        <fullName evidence="5">Protein-(glutamine-N5) MTase PrmC</fullName>
    </alternativeName>
    <alternativeName>
        <fullName evidence="5">Protein-glutamine N-methyltransferase PrmC</fullName>
    </alternativeName>
</protein>
<evidence type="ECO:0000259" key="6">
    <source>
        <dbReference type="Pfam" id="PF05175"/>
    </source>
</evidence>
<dbReference type="GO" id="GO:0003676">
    <property type="term" value="F:nucleic acid binding"/>
    <property type="evidence" value="ECO:0007669"/>
    <property type="project" value="InterPro"/>
</dbReference>
<evidence type="ECO:0000259" key="7">
    <source>
        <dbReference type="Pfam" id="PF17827"/>
    </source>
</evidence>
<dbReference type="InterPro" id="IPR002052">
    <property type="entry name" value="DNA_methylase_N6_adenine_CS"/>
</dbReference>
<evidence type="ECO:0000313" key="9">
    <source>
        <dbReference type="Proteomes" id="UP000031521"/>
    </source>
</evidence>
<feature type="domain" description="Release factor glutamine methyltransferase N-terminal" evidence="7">
    <location>
        <begin position="12"/>
        <end position="81"/>
    </location>
</feature>
<dbReference type="InterPro" id="IPR019874">
    <property type="entry name" value="RF_methyltr_PrmC"/>
</dbReference>
<dbReference type="STRING" id="1208324.P73_2666"/>
<evidence type="ECO:0000256" key="3">
    <source>
        <dbReference type="ARBA" id="ARBA00022691"/>
    </source>
</evidence>
<dbReference type="Proteomes" id="UP000031521">
    <property type="component" value="Chromosome"/>
</dbReference>
<keyword evidence="3 5" id="KW-0949">S-adenosyl-L-methionine</keyword>
<dbReference type="HAMAP" id="MF_02126">
    <property type="entry name" value="RF_methyltr_PrmC"/>
    <property type="match status" value="1"/>
</dbReference>
<keyword evidence="2 5" id="KW-0808">Transferase</keyword>
<feature type="binding site" evidence="5">
    <location>
        <position position="188"/>
    </location>
    <ligand>
        <name>S-adenosyl-L-methionine</name>
        <dbReference type="ChEBI" id="CHEBI:59789"/>
    </ligand>
</feature>
<comment type="catalytic activity">
    <reaction evidence="4 5">
        <text>L-glutaminyl-[peptide chain release factor] + S-adenosyl-L-methionine = N(5)-methyl-L-glutaminyl-[peptide chain release factor] + S-adenosyl-L-homocysteine + H(+)</text>
        <dbReference type="Rhea" id="RHEA:42896"/>
        <dbReference type="Rhea" id="RHEA-COMP:10271"/>
        <dbReference type="Rhea" id="RHEA-COMP:10272"/>
        <dbReference type="ChEBI" id="CHEBI:15378"/>
        <dbReference type="ChEBI" id="CHEBI:30011"/>
        <dbReference type="ChEBI" id="CHEBI:57856"/>
        <dbReference type="ChEBI" id="CHEBI:59789"/>
        <dbReference type="ChEBI" id="CHEBI:61891"/>
        <dbReference type="EC" id="2.1.1.297"/>
    </reaction>
</comment>
<dbReference type="InterPro" id="IPR029063">
    <property type="entry name" value="SAM-dependent_MTases_sf"/>
</dbReference>
<evidence type="ECO:0000256" key="1">
    <source>
        <dbReference type="ARBA" id="ARBA00022603"/>
    </source>
</evidence>
<feature type="binding site" evidence="5">
    <location>
        <begin position="122"/>
        <end position="126"/>
    </location>
    <ligand>
        <name>S-adenosyl-L-methionine</name>
        <dbReference type="ChEBI" id="CHEBI:59789"/>
    </ligand>
</feature>
<evidence type="ECO:0000313" key="8">
    <source>
        <dbReference type="EMBL" id="AJE47381.1"/>
    </source>
</evidence>
<dbReference type="Pfam" id="PF05175">
    <property type="entry name" value="MTS"/>
    <property type="match status" value="1"/>
</dbReference>
<organism evidence="8 9">
    <name type="scientific">Celeribacter indicus</name>
    <dbReference type="NCBI Taxonomy" id="1208324"/>
    <lineage>
        <taxon>Bacteria</taxon>
        <taxon>Pseudomonadati</taxon>
        <taxon>Pseudomonadota</taxon>
        <taxon>Alphaproteobacteria</taxon>
        <taxon>Rhodobacterales</taxon>
        <taxon>Roseobacteraceae</taxon>
        <taxon>Celeribacter</taxon>
    </lineage>
</organism>
<sequence length="287" mass="30096">MSETDRITVQAALIPATQALAAAGIPGAGRDARLLMAHALGLAPDRLTLVLRDPLDPGAKAAFAAALARRLAREPVSHILGYREFHGHRFEVGRDVLDPRPETEILVAEALSRPFASVLDLGTGSGAILLSLLAERPRAMGLGTDLSEAALAVARRNAAALDLGARARFRRADWWQGVDGVFDLIVSNPPYISAAEMAGLAPELSHEPRGALTDEADGLSAYREIARQAGAFLAPGGRIALEIGPTQGSAVAGLLLAQGFRSVRVIPDLDGRDRVVRADAPEPAPAS</sequence>
<reference evidence="8 9" key="1">
    <citation type="journal article" date="2014" name="Int. J. Syst. Evol. Microbiol.">
        <title>Celeribacter indicus sp. nov., a polycyclic aromatic hydrocarbon-degrading bacterium from deep-sea sediment and reclassification of Huaishuia halophila as Celeribacter halophilus comb. nov.</title>
        <authorList>
            <person name="Lai Q."/>
            <person name="Cao J."/>
            <person name="Yuan J."/>
            <person name="Li F."/>
            <person name="Shao Z."/>
        </authorList>
    </citation>
    <scope>NUCLEOTIDE SEQUENCE [LARGE SCALE GENOMIC DNA]</scope>
    <source>
        <strain evidence="8">P73</strain>
    </source>
</reference>
<proteinExistence type="inferred from homology"/>
<dbReference type="GO" id="GO:0102559">
    <property type="term" value="F:peptide chain release factor N(5)-glutamine methyltransferase activity"/>
    <property type="evidence" value="ECO:0007669"/>
    <property type="project" value="UniProtKB-EC"/>
</dbReference>
<feature type="domain" description="Methyltransferase small" evidence="6">
    <location>
        <begin position="103"/>
        <end position="196"/>
    </location>
</feature>
<dbReference type="InterPro" id="IPR007848">
    <property type="entry name" value="Small_mtfrase_dom"/>
</dbReference>
<dbReference type="PROSITE" id="PS00092">
    <property type="entry name" value="N6_MTASE"/>
    <property type="match status" value="1"/>
</dbReference>
<dbReference type="Gene3D" id="3.40.50.150">
    <property type="entry name" value="Vaccinia Virus protein VP39"/>
    <property type="match status" value="1"/>
</dbReference>
<dbReference type="KEGG" id="cid:P73_2666"/>
<dbReference type="PANTHER" id="PTHR18895:SF74">
    <property type="entry name" value="MTRF1L RELEASE FACTOR GLUTAMINE METHYLTRANSFERASE"/>
    <property type="match status" value="1"/>
</dbReference>
<dbReference type="InterPro" id="IPR040758">
    <property type="entry name" value="PrmC_N"/>
</dbReference>
<dbReference type="NCBIfam" id="TIGR00536">
    <property type="entry name" value="hemK_fam"/>
    <property type="match status" value="1"/>
</dbReference>
<dbReference type="HOGENOM" id="CLU_018398_3_1_5"/>
<dbReference type="SUPFAM" id="SSF53335">
    <property type="entry name" value="S-adenosyl-L-methionine-dependent methyltransferases"/>
    <property type="match status" value="1"/>
</dbReference>
<gene>
    <name evidence="5" type="primary">prmC</name>
    <name evidence="8" type="ORF">P73_2666</name>
</gene>
<feature type="binding site" evidence="5">
    <location>
        <begin position="188"/>
        <end position="191"/>
    </location>
    <ligand>
        <name>substrate</name>
    </ligand>
</feature>